<gene>
    <name evidence="1" type="ORF">H0E84_15020</name>
</gene>
<dbReference type="Proteomes" id="UP000578091">
    <property type="component" value="Unassembled WGS sequence"/>
</dbReference>
<organism evidence="1 2">
    <name type="scientific">Luteimonas salinisoli</name>
    <dbReference type="NCBI Taxonomy" id="2752307"/>
    <lineage>
        <taxon>Bacteria</taxon>
        <taxon>Pseudomonadati</taxon>
        <taxon>Pseudomonadota</taxon>
        <taxon>Gammaproteobacteria</taxon>
        <taxon>Lysobacterales</taxon>
        <taxon>Lysobacteraceae</taxon>
        <taxon>Luteimonas</taxon>
    </lineage>
</organism>
<dbReference type="EMBL" id="JACCKA010000085">
    <property type="protein sequence ID" value="NZA27691.1"/>
    <property type="molecule type" value="Genomic_DNA"/>
</dbReference>
<sequence>MIHAAKERARPCFADNVLEIPPDEVSAWLKQSAKSQFGLLAAPATADYQSAKHQREKN</sequence>
<protein>
    <submittedName>
        <fullName evidence="1">Uncharacterized protein</fullName>
    </submittedName>
</protein>
<name>A0A853JED1_9GAMM</name>
<keyword evidence="2" id="KW-1185">Reference proteome</keyword>
<dbReference type="RefSeq" id="WP_180679460.1">
    <property type="nucleotide sequence ID" value="NZ_JACCKA010000085.1"/>
</dbReference>
<evidence type="ECO:0000313" key="1">
    <source>
        <dbReference type="EMBL" id="NZA27691.1"/>
    </source>
</evidence>
<reference evidence="1 2" key="1">
    <citation type="submission" date="2020-07" db="EMBL/GenBank/DDBJ databases">
        <title>Luteimonas sp. SJ-92.</title>
        <authorList>
            <person name="Huang X.-X."/>
            <person name="Xu L."/>
            <person name="Sun J.-Q."/>
        </authorList>
    </citation>
    <scope>NUCLEOTIDE SEQUENCE [LARGE SCALE GENOMIC DNA]</scope>
    <source>
        <strain evidence="1 2">SJ-92</strain>
    </source>
</reference>
<comment type="caution">
    <text evidence="1">The sequence shown here is derived from an EMBL/GenBank/DDBJ whole genome shotgun (WGS) entry which is preliminary data.</text>
</comment>
<evidence type="ECO:0000313" key="2">
    <source>
        <dbReference type="Proteomes" id="UP000578091"/>
    </source>
</evidence>
<proteinExistence type="predicted"/>
<accession>A0A853JED1</accession>
<dbReference type="AlphaFoldDB" id="A0A853JED1"/>